<dbReference type="PRINTS" id="PR00032">
    <property type="entry name" value="HTHARAC"/>
</dbReference>
<protein>
    <submittedName>
        <fullName evidence="6">Transcriptional regulator, AraC family</fullName>
    </submittedName>
</protein>
<dbReference type="SMART" id="SM00342">
    <property type="entry name" value="HTH_ARAC"/>
    <property type="match status" value="1"/>
</dbReference>
<dbReference type="HOGENOM" id="CLU_679589_0_0_6"/>
<gene>
    <name evidence="6" type="ordered locus">Sde_0179</name>
</gene>
<feature type="domain" description="HTH araC/xylS-type" evidence="5">
    <location>
        <begin position="281"/>
        <end position="381"/>
    </location>
</feature>
<evidence type="ECO:0000256" key="4">
    <source>
        <dbReference type="SAM" id="Phobius"/>
    </source>
</evidence>
<dbReference type="InterPro" id="IPR020449">
    <property type="entry name" value="Tscrpt_reg_AraC-type_HTH"/>
</dbReference>
<evidence type="ECO:0000313" key="6">
    <source>
        <dbReference type="EMBL" id="ABD79443.1"/>
    </source>
</evidence>
<dbReference type="PANTHER" id="PTHR43280:SF27">
    <property type="entry name" value="TRANSCRIPTIONAL REGULATOR MTLR"/>
    <property type="match status" value="1"/>
</dbReference>
<dbReference type="GO" id="GO:0003700">
    <property type="term" value="F:DNA-binding transcription factor activity"/>
    <property type="evidence" value="ECO:0007669"/>
    <property type="project" value="InterPro"/>
</dbReference>
<keyword evidence="4" id="KW-0812">Transmembrane</keyword>
<keyword evidence="3" id="KW-0804">Transcription</keyword>
<dbReference type="Pfam" id="PF12833">
    <property type="entry name" value="HTH_18"/>
    <property type="match status" value="1"/>
</dbReference>
<feature type="transmembrane region" description="Helical" evidence="4">
    <location>
        <begin position="222"/>
        <end position="246"/>
    </location>
</feature>
<name>Q21PD6_SACD2</name>
<evidence type="ECO:0000256" key="3">
    <source>
        <dbReference type="ARBA" id="ARBA00023163"/>
    </source>
</evidence>
<dbReference type="GeneID" id="98611887"/>
<accession>Q21PD6</accession>
<dbReference type="PANTHER" id="PTHR43280">
    <property type="entry name" value="ARAC-FAMILY TRANSCRIPTIONAL REGULATOR"/>
    <property type="match status" value="1"/>
</dbReference>
<keyword evidence="2" id="KW-0238">DNA-binding</keyword>
<evidence type="ECO:0000256" key="2">
    <source>
        <dbReference type="ARBA" id="ARBA00023125"/>
    </source>
</evidence>
<keyword evidence="1" id="KW-0805">Transcription regulation</keyword>
<proteinExistence type="predicted"/>
<dbReference type="Gene3D" id="1.10.10.60">
    <property type="entry name" value="Homeodomain-like"/>
    <property type="match status" value="1"/>
</dbReference>
<keyword evidence="4" id="KW-1133">Transmembrane helix</keyword>
<dbReference type="STRING" id="203122.Sde_0179"/>
<keyword evidence="4" id="KW-0472">Membrane</keyword>
<dbReference type="KEGG" id="sde:Sde_0179"/>
<dbReference type="OrthoDB" id="345413at2"/>
<dbReference type="AlphaFoldDB" id="Q21PD6"/>
<reference evidence="6 7" key="1">
    <citation type="journal article" date="2008" name="PLoS Genet.">
        <title>Complete genome sequence of the complex carbohydrate-degrading marine bacterium, Saccharophagus degradans strain 2-40 T.</title>
        <authorList>
            <person name="Weiner R.M."/>
            <person name="Taylor L.E.II."/>
            <person name="Henrissat B."/>
            <person name="Hauser L."/>
            <person name="Land M."/>
            <person name="Coutinho P.M."/>
            <person name="Rancurel C."/>
            <person name="Saunders E.H."/>
            <person name="Longmire A.G."/>
            <person name="Zhang H."/>
            <person name="Bayer E.A."/>
            <person name="Gilbert H.J."/>
            <person name="Larimer F."/>
            <person name="Zhulin I.B."/>
            <person name="Ekborg N.A."/>
            <person name="Lamed R."/>
            <person name="Richardson P.M."/>
            <person name="Borovok I."/>
            <person name="Hutcheson S."/>
        </authorList>
    </citation>
    <scope>NUCLEOTIDE SEQUENCE [LARGE SCALE GENOMIC DNA]</scope>
    <source>
        <strain evidence="7">2-40 / ATCC 43961 / DSM 17024</strain>
    </source>
</reference>
<dbReference type="Proteomes" id="UP000001947">
    <property type="component" value="Chromosome"/>
</dbReference>
<evidence type="ECO:0000259" key="5">
    <source>
        <dbReference type="PROSITE" id="PS01124"/>
    </source>
</evidence>
<dbReference type="EMBL" id="CP000282">
    <property type="protein sequence ID" value="ABD79443.1"/>
    <property type="molecule type" value="Genomic_DNA"/>
</dbReference>
<evidence type="ECO:0000256" key="1">
    <source>
        <dbReference type="ARBA" id="ARBA00023015"/>
    </source>
</evidence>
<evidence type="ECO:0000313" key="7">
    <source>
        <dbReference type="Proteomes" id="UP000001947"/>
    </source>
</evidence>
<dbReference type="eggNOG" id="COG2207">
    <property type="taxonomic scope" value="Bacteria"/>
</dbReference>
<dbReference type="InterPro" id="IPR018060">
    <property type="entry name" value="HTH_AraC"/>
</dbReference>
<dbReference type="PROSITE" id="PS01124">
    <property type="entry name" value="HTH_ARAC_FAMILY_2"/>
    <property type="match status" value="1"/>
</dbReference>
<dbReference type="RefSeq" id="WP_011466667.1">
    <property type="nucleotide sequence ID" value="NC_007912.1"/>
</dbReference>
<dbReference type="SUPFAM" id="SSF46689">
    <property type="entry name" value="Homeodomain-like"/>
    <property type="match status" value="1"/>
</dbReference>
<dbReference type="InterPro" id="IPR009057">
    <property type="entry name" value="Homeodomain-like_sf"/>
</dbReference>
<organism evidence="6 7">
    <name type="scientific">Saccharophagus degradans (strain 2-40 / ATCC 43961 / DSM 17024)</name>
    <dbReference type="NCBI Taxonomy" id="203122"/>
    <lineage>
        <taxon>Bacteria</taxon>
        <taxon>Pseudomonadati</taxon>
        <taxon>Pseudomonadota</taxon>
        <taxon>Gammaproteobacteria</taxon>
        <taxon>Cellvibrionales</taxon>
        <taxon>Cellvibrionaceae</taxon>
        <taxon>Saccharophagus</taxon>
    </lineage>
</organism>
<keyword evidence="7" id="KW-1185">Reference proteome</keyword>
<sequence length="388" mass="44456">MLNFYKSTALSFFALVLLTAAWVWLCNSKMELVHELLPADSSTIPWHFHALTDIEKGGSSSIQINDSEQTINYTYVLTDKITYPHATVFIAFDLLNNAAHYVDLRRYSKAAYKLKCNPENILSLHLHTFDPKVTQVSNLSSFRISESFGHCGEQWTEIEVDLHHLNVPAWWLNQFALNNSEQSYQLEQVLAFSIGASKQGPINTPAQVSVHRLTLYGQDTRWFWLALFVTVILWFSAITVMLRAYTKALTKDVRKRMKQSLPLLAFKDISIEPLKENSQLTILLRFIATAYNIPEISLEYTSAKTGIDRNTINRLMRAELGLTFNAYVTKLRMVEAARILQCEGDIQVTELVYKLGFKSVAHFYKLFKDEYGCSPNKFKTIQTEALTR</sequence>
<dbReference type="GO" id="GO:0043565">
    <property type="term" value="F:sequence-specific DNA binding"/>
    <property type="evidence" value="ECO:0007669"/>
    <property type="project" value="InterPro"/>
</dbReference>